<sequence length="103" mass="11535">MSENRLSWAPSISKKKVITCFIASGWIFIALIAATAMRIVNYHEVKYLFWGISISFPVWIFFIANPNARNLSDVDEKKLIIAMIVTFAVFVIVALAAVLNGNI</sequence>
<dbReference type="AlphaFoldDB" id="A0A7Z8KMR3"/>
<dbReference type="RefSeq" id="WP_154809730.1">
    <property type="nucleotide sequence ID" value="NZ_VIAQ01000015.1"/>
</dbReference>
<dbReference type="EMBL" id="VIAQ01000015">
    <property type="protein sequence ID" value="TQD25003.1"/>
    <property type="molecule type" value="Genomic_DNA"/>
</dbReference>
<protein>
    <submittedName>
        <fullName evidence="2">Uncharacterized protein</fullName>
    </submittedName>
</protein>
<dbReference type="OrthoDB" id="125806at2157"/>
<keyword evidence="1" id="KW-0812">Transmembrane</keyword>
<gene>
    <name evidence="2" type="ORF">FKV42_08045</name>
</gene>
<feature type="transmembrane region" description="Helical" evidence="1">
    <location>
        <begin position="47"/>
        <end position="67"/>
    </location>
</feature>
<dbReference type="Proteomes" id="UP000319335">
    <property type="component" value="Unassembled WGS sequence"/>
</dbReference>
<keyword evidence="1" id="KW-0472">Membrane</keyword>
<feature type="transmembrane region" description="Helical" evidence="1">
    <location>
        <begin position="79"/>
        <end position="99"/>
    </location>
</feature>
<keyword evidence="3" id="KW-1185">Reference proteome</keyword>
<feature type="transmembrane region" description="Helical" evidence="1">
    <location>
        <begin position="21"/>
        <end position="41"/>
    </location>
</feature>
<comment type="caution">
    <text evidence="2">The sequence shown here is derived from an EMBL/GenBank/DDBJ whole genome shotgun (WGS) entry which is preliminary data.</text>
</comment>
<keyword evidence="1" id="KW-1133">Transmembrane helix</keyword>
<accession>A0A7Z8KMR3</accession>
<proteinExistence type="predicted"/>
<evidence type="ECO:0000313" key="2">
    <source>
        <dbReference type="EMBL" id="TQD25003.1"/>
    </source>
</evidence>
<reference evidence="2 3" key="1">
    <citation type="submission" date="2019-06" db="EMBL/GenBank/DDBJ databases">
        <title>Draft genome sequence of Methanolobus vulcani B1d.</title>
        <authorList>
            <person name="Creighbaum A.J."/>
            <person name="Ticak T."/>
            <person name="Hariraju D."/>
            <person name="Arivett B.A."/>
            <person name="Ferguson D.J.Jr."/>
        </authorList>
    </citation>
    <scope>NUCLEOTIDE SEQUENCE [LARGE SCALE GENOMIC DNA]</scope>
    <source>
        <strain evidence="2 3">B1d</strain>
    </source>
</reference>
<name>A0A7Z8KMR3_9EURY</name>
<evidence type="ECO:0000256" key="1">
    <source>
        <dbReference type="SAM" id="Phobius"/>
    </source>
</evidence>
<evidence type="ECO:0000313" key="3">
    <source>
        <dbReference type="Proteomes" id="UP000319335"/>
    </source>
</evidence>
<organism evidence="2 3">
    <name type="scientific">Methanolobus vulcani</name>
    <dbReference type="NCBI Taxonomy" id="38026"/>
    <lineage>
        <taxon>Archaea</taxon>
        <taxon>Methanobacteriati</taxon>
        <taxon>Methanobacteriota</taxon>
        <taxon>Stenosarchaea group</taxon>
        <taxon>Methanomicrobia</taxon>
        <taxon>Methanosarcinales</taxon>
        <taxon>Methanosarcinaceae</taxon>
        <taxon>Methanolobus</taxon>
    </lineage>
</organism>